<dbReference type="RefSeq" id="WP_009150768.1">
    <property type="nucleotide sequence ID" value="NZ_CP121471.1"/>
</dbReference>
<accession>H8Z4V8</accession>
<dbReference type="Proteomes" id="UP000002964">
    <property type="component" value="Unassembled WGS sequence"/>
</dbReference>
<organism evidence="1 2">
    <name type="scientific">Thiorhodovibrio frisius</name>
    <dbReference type="NCBI Taxonomy" id="631362"/>
    <lineage>
        <taxon>Bacteria</taxon>
        <taxon>Pseudomonadati</taxon>
        <taxon>Pseudomonadota</taxon>
        <taxon>Gammaproteobacteria</taxon>
        <taxon>Chromatiales</taxon>
        <taxon>Chromatiaceae</taxon>
        <taxon>Thiorhodovibrio</taxon>
    </lineage>
</organism>
<dbReference type="OrthoDB" id="5765590at2"/>
<dbReference type="HOGENOM" id="CLU_1413684_0_0_6"/>
<sequence length="180" mass="20366">MKPKLPRSYKLLLSLALVIGPITWLMFTEDGRRRSDLFLLHILGNPSFNIAYEKLSPAVTEALIREQFPKVEFYCDTVATAFGDRLCAAKIASFNGLPARSAQLYFAGEQLRVLQLGYRRPYHEMLERSLREGLGEPQEESTAQQPVLIWMTDTGGQVMLPAEQPEAREDAALIWLARPN</sequence>
<reference evidence="2" key="1">
    <citation type="submission" date="2011-06" db="EMBL/GenBank/DDBJ databases">
        <authorList>
            <consortium name="US DOE Joint Genome Institute (JGI-PGF)"/>
            <person name="Lucas S."/>
            <person name="Han J."/>
            <person name="Lapidus A."/>
            <person name="Cheng J.-F."/>
            <person name="Goodwin L."/>
            <person name="Pitluck S."/>
            <person name="Peters L."/>
            <person name="Land M.L."/>
            <person name="Hauser L."/>
            <person name="Vogl K."/>
            <person name="Liu Z."/>
            <person name="Overmann J."/>
            <person name="Frigaard N.-U."/>
            <person name="Bryant D.A."/>
            <person name="Woyke T.J."/>
        </authorList>
    </citation>
    <scope>NUCLEOTIDE SEQUENCE [LARGE SCALE GENOMIC DNA]</scope>
    <source>
        <strain evidence="2">970</strain>
    </source>
</reference>
<gene>
    <name evidence="1" type="ORF">Thi970DRAFT_03994</name>
</gene>
<dbReference type="STRING" id="631362.Thi970DRAFT_03994"/>
<name>H8Z4V8_9GAMM</name>
<proteinExistence type="predicted"/>
<dbReference type="eggNOG" id="ENOG502ZBNM">
    <property type="taxonomic scope" value="Bacteria"/>
</dbReference>
<keyword evidence="2" id="KW-1185">Reference proteome</keyword>
<protein>
    <submittedName>
        <fullName evidence="1">Uncharacterized protein</fullName>
    </submittedName>
</protein>
<dbReference type="EMBL" id="JH603170">
    <property type="protein sequence ID" value="EIC20365.1"/>
    <property type="molecule type" value="Genomic_DNA"/>
</dbReference>
<dbReference type="AlphaFoldDB" id="H8Z4V8"/>
<evidence type="ECO:0000313" key="2">
    <source>
        <dbReference type="Proteomes" id="UP000002964"/>
    </source>
</evidence>
<reference evidence="1 2" key="2">
    <citation type="submission" date="2011-11" db="EMBL/GenBank/DDBJ databases">
        <authorList>
            <consortium name="US DOE Joint Genome Institute"/>
            <person name="Lucas S."/>
            <person name="Han J."/>
            <person name="Lapidus A."/>
            <person name="Cheng J.-F."/>
            <person name="Goodwin L."/>
            <person name="Pitluck S."/>
            <person name="Peters L."/>
            <person name="Ovchinnikova G."/>
            <person name="Zhang X."/>
            <person name="Detter J.C."/>
            <person name="Han C."/>
            <person name="Tapia R."/>
            <person name="Land M."/>
            <person name="Hauser L."/>
            <person name="Kyrpides N."/>
            <person name="Ivanova N."/>
            <person name="Pagani I."/>
            <person name="Vogl K."/>
            <person name="Liu Z."/>
            <person name="Overmann J."/>
            <person name="Frigaard N.-U."/>
            <person name="Bryant D."/>
            <person name="Woyke T."/>
        </authorList>
    </citation>
    <scope>NUCLEOTIDE SEQUENCE [LARGE SCALE GENOMIC DNA]</scope>
    <source>
        <strain evidence="1 2">970</strain>
    </source>
</reference>
<evidence type="ECO:0000313" key="1">
    <source>
        <dbReference type="EMBL" id="EIC20365.1"/>
    </source>
</evidence>